<name>A0A2N6LGT4_9CYAN</name>
<dbReference type="InterPro" id="IPR045378">
    <property type="entry name" value="LNT_N"/>
</dbReference>
<feature type="domain" description="Apolipoprotein N-acyltransferase N-terminal" evidence="2">
    <location>
        <begin position="24"/>
        <end position="184"/>
    </location>
</feature>
<keyword evidence="1" id="KW-1133">Transmembrane helix</keyword>
<keyword evidence="1" id="KW-0472">Membrane</keyword>
<dbReference type="GO" id="GO:0042158">
    <property type="term" value="P:lipoprotein biosynthetic process"/>
    <property type="evidence" value="ECO:0007669"/>
    <property type="project" value="InterPro"/>
</dbReference>
<feature type="transmembrane region" description="Helical" evidence="1">
    <location>
        <begin position="21"/>
        <end position="49"/>
    </location>
</feature>
<dbReference type="Pfam" id="PF20154">
    <property type="entry name" value="LNT_N"/>
    <property type="match status" value="1"/>
</dbReference>
<evidence type="ECO:0000313" key="3">
    <source>
        <dbReference type="EMBL" id="PMB23106.1"/>
    </source>
</evidence>
<reference evidence="3 4" key="1">
    <citation type="submission" date="2017-07" db="EMBL/GenBank/DDBJ databases">
        <title>Genomes of Fischerella (Mastigocladus) sp. strains.</title>
        <authorList>
            <person name="Miller S.R."/>
        </authorList>
    </citation>
    <scope>NUCLEOTIDE SEQUENCE [LARGE SCALE GENOMIC DNA]</scope>
    <source>
        <strain evidence="3 4">CCMEE 5318</strain>
    </source>
</reference>
<protein>
    <recommendedName>
        <fullName evidence="2">Apolipoprotein N-acyltransferase N-terminal domain-containing protein</fullName>
    </recommendedName>
</protein>
<feature type="transmembrane region" description="Helical" evidence="1">
    <location>
        <begin position="91"/>
        <end position="115"/>
    </location>
</feature>
<dbReference type="PANTHER" id="PTHR38686:SF1">
    <property type="entry name" value="APOLIPOPROTEIN N-ACYLTRANSFERASE"/>
    <property type="match status" value="1"/>
</dbReference>
<feature type="transmembrane region" description="Helical" evidence="1">
    <location>
        <begin position="61"/>
        <end position="79"/>
    </location>
</feature>
<accession>A0A2N6LGT4</accession>
<feature type="transmembrane region" description="Helical" evidence="1">
    <location>
        <begin position="161"/>
        <end position="182"/>
    </location>
</feature>
<dbReference type="GO" id="GO:0016410">
    <property type="term" value="F:N-acyltransferase activity"/>
    <property type="evidence" value="ECO:0007669"/>
    <property type="project" value="InterPro"/>
</dbReference>
<evidence type="ECO:0000256" key="1">
    <source>
        <dbReference type="SAM" id="Phobius"/>
    </source>
</evidence>
<evidence type="ECO:0000313" key="4">
    <source>
        <dbReference type="Proteomes" id="UP000235081"/>
    </source>
</evidence>
<gene>
    <name evidence="3" type="ORF">CEN46_10935</name>
</gene>
<dbReference type="RefSeq" id="WP_102181574.1">
    <property type="nucleotide sequence ID" value="NZ_NMQE01000309.1"/>
</dbReference>
<evidence type="ECO:0000259" key="2">
    <source>
        <dbReference type="Pfam" id="PF20154"/>
    </source>
</evidence>
<feature type="transmembrane region" description="Helical" evidence="1">
    <location>
        <begin position="194"/>
        <end position="216"/>
    </location>
</feature>
<dbReference type="EMBL" id="NMQE01000309">
    <property type="protein sequence ID" value="PMB23106.1"/>
    <property type="molecule type" value="Genomic_DNA"/>
</dbReference>
<dbReference type="PANTHER" id="PTHR38686">
    <property type="entry name" value="APOLIPOPROTEIN N-ACYLTRANSFERASE"/>
    <property type="match status" value="1"/>
</dbReference>
<keyword evidence="1" id="KW-0812">Transmembrane</keyword>
<dbReference type="GO" id="GO:0016020">
    <property type="term" value="C:membrane"/>
    <property type="evidence" value="ECO:0007669"/>
    <property type="project" value="InterPro"/>
</dbReference>
<dbReference type="AlphaFoldDB" id="A0A2N6LGT4"/>
<dbReference type="Proteomes" id="UP000235081">
    <property type="component" value="Unassembled WGS sequence"/>
</dbReference>
<organism evidence="3 4">
    <name type="scientific">Fischerella thermalis CCMEE 5318</name>
    <dbReference type="NCBI Taxonomy" id="2019666"/>
    <lineage>
        <taxon>Bacteria</taxon>
        <taxon>Bacillati</taxon>
        <taxon>Cyanobacteriota</taxon>
        <taxon>Cyanophyceae</taxon>
        <taxon>Nostocales</taxon>
        <taxon>Hapalosiphonaceae</taxon>
        <taxon>Fischerella</taxon>
    </lineage>
</organism>
<dbReference type="InterPro" id="IPR004563">
    <property type="entry name" value="Apolipo_AcylTrfase"/>
</dbReference>
<feature type="transmembrane region" description="Helical" evidence="1">
    <location>
        <begin position="122"/>
        <end position="141"/>
    </location>
</feature>
<comment type="caution">
    <text evidence="3">The sequence shown here is derived from an EMBL/GenBank/DDBJ whole genome shotgun (WGS) entry which is preliminary data.</text>
</comment>
<sequence length="238" mass="27224">MSATSQGTASEWMWRYPECRLLISAVGTALAFPPISVWWLLFGMPALWLRVLQDTPRRQRIWYAFIWGTVFITAQSWWALPTLSQQAQVEWVAGVAWVVCIVWYASWCVLFGWLVRYLPNEGIGWTVGVALSWVGISWLRSLGNWGFPWAMMSLPLARYPLFLQPAELGGIWLVELLLMLWNALLAQAIQPRQWLAFLTPTAVLILWIGSSNWLLWQARLSTPTATVRVAAIQPEYEG</sequence>
<proteinExistence type="predicted"/>